<gene>
    <name evidence="1" type="ORF">VMCG_04333</name>
</gene>
<keyword evidence="2" id="KW-1185">Reference proteome</keyword>
<organism evidence="1 2">
    <name type="scientific">Cytospora schulzeri</name>
    <dbReference type="NCBI Taxonomy" id="448051"/>
    <lineage>
        <taxon>Eukaryota</taxon>
        <taxon>Fungi</taxon>
        <taxon>Dikarya</taxon>
        <taxon>Ascomycota</taxon>
        <taxon>Pezizomycotina</taxon>
        <taxon>Sordariomycetes</taxon>
        <taxon>Sordariomycetidae</taxon>
        <taxon>Diaporthales</taxon>
        <taxon>Cytosporaceae</taxon>
        <taxon>Cytospora</taxon>
    </lineage>
</organism>
<proteinExistence type="predicted"/>
<comment type="caution">
    <text evidence="1">The sequence shown here is derived from an EMBL/GenBank/DDBJ whole genome shotgun (WGS) entry which is preliminary data.</text>
</comment>
<protein>
    <submittedName>
        <fullName evidence="1">Uncharacterized protein</fullName>
    </submittedName>
</protein>
<dbReference type="AlphaFoldDB" id="A0A423WTH5"/>
<accession>A0A423WTH5</accession>
<dbReference type="PANTHER" id="PTHR12309">
    <property type="entry name" value="SEC61 GAMMA SUBUNIT"/>
    <property type="match status" value="1"/>
</dbReference>
<dbReference type="Proteomes" id="UP000283895">
    <property type="component" value="Unassembled WGS sequence"/>
</dbReference>
<evidence type="ECO:0000313" key="1">
    <source>
        <dbReference type="EMBL" id="ROW06609.1"/>
    </source>
</evidence>
<evidence type="ECO:0000313" key="2">
    <source>
        <dbReference type="Proteomes" id="UP000283895"/>
    </source>
</evidence>
<sequence length="83" mass="9055">MADQVSEILEAPREFVKDGMQFSTPLPIIGSVPEIATSDFKCYSDEVPKTRPEGVHQVLIMGFVGYVVKLIHIPLNNILVGGA</sequence>
<dbReference type="InterPro" id="IPR023391">
    <property type="entry name" value="Prot_translocase_SecE_dom_sf"/>
</dbReference>
<dbReference type="EMBL" id="LKEA01000010">
    <property type="protein sequence ID" value="ROW06609.1"/>
    <property type="molecule type" value="Genomic_DNA"/>
</dbReference>
<dbReference type="Gene3D" id="1.20.5.820">
    <property type="entry name" value="Preprotein translocase SecE subunit"/>
    <property type="match status" value="1"/>
</dbReference>
<dbReference type="STRING" id="356882.A0A423WTH5"/>
<dbReference type="OrthoDB" id="2401875at2759"/>
<name>A0A423WTH5_9PEZI</name>
<reference evidence="1 2" key="1">
    <citation type="submission" date="2015-09" db="EMBL/GenBank/DDBJ databases">
        <title>Host preference determinants of Valsa canker pathogens revealed by comparative genomics.</title>
        <authorList>
            <person name="Yin Z."/>
            <person name="Huang L."/>
        </authorList>
    </citation>
    <scope>NUCLEOTIDE SEQUENCE [LARGE SCALE GENOMIC DNA]</scope>
    <source>
        <strain evidence="1 2">03-1</strain>
    </source>
</reference>